<dbReference type="InterPro" id="IPR035390">
    <property type="entry name" value="Thiol_cytolys_C"/>
</dbReference>
<evidence type="ECO:0000313" key="16">
    <source>
        <dbReference type="Proteomes" id="UP000477920"/>
    </source>
</evidence>
<dbReference type="Pfam" id="PF01289">
    <property type="entry name" value="Thiol_cytolysin"/>
    <property type="match status" value="1"/>
</dbReference>
<keyword evidence="11 13" id="KW-0446">Lipid-binding</keyword>
<keyword evidence="12 13" id="KW-0472">Membrane</keyword>
<evidence type="ECO:0000256" key="13">
    <source>
        <dbReference type="RuleBase" id="RU364025"/>
    </source>
</evidence>
<organism evidence="15 16">
    <name type="scientific">Bacillus cereus</name>
    <dbReference type="NCBI Taxonomy" id="1396"/>
    <lineage>
        <taxon>Bacteria</taxon>
        <taxon>Bacillati</taxon>
        <taxon>Bacillota</taxon>
        <taxon>Bacilli</taxon>
        <taxon>Bacillales</taxon>
        <taxon>Bacillaceae</taxon>
        <taxon>Bacillus</taxon>
        <taxon>Bacillus cereus group</taxon>
    </lineage>
</organism>
<protein>
    <recommendedName>
        <fullName evidence="13">Thiol-activated cytolysin</fullName>
    </recommendedName>
</protein>
<evidence type="ECO:0000256" key="7">
    <source>
        <dbReference type="ARBA" id="ARBA00022735"/>
    </source>
</evidence>
<keyword evidence="13" id="KW-1032">Host cell membrane</keyword>
<keyword evidence="3 13" id="KW-1134">Transmembrane beta strand</keyword>
<dbReference type="Gene3D" id="2.60.40.1430">
    <property type="entry name" value="Perfringolysin, domain 4"/>
    <property type="match status" value="1"/>
</dbReference>
<dbReference type="GO" id="GO:0005576">
    <property type="term" value="C:extracellular region"/>
    <property type="evidence" value="ECO:0007669"/>
    <property type="project" value="UniProtKB-SubCell"/>
</dbReference>
<dbReference type="InterPro" id="IPR038700">
    <property type="entry name" value="Thiol_cytolys_C_sf"/>
</dbReference>
<keyword evidence="6 13" id="KW-0812">Transmembrane</keyword>
<dbReference type="RefSeq" id="WP_151639889.1">
    <property type="nucleotide sequence ID" value="NZ_WBPB01000044.1"/>
</dbReference>
<comment type="function">
    <text evidence="13">A cholesterol-dependent toxin that causes cytolysis by forming pores in cholesterol containing host membranes. After binding to target membranes, the protein undergoes a major conformation change, leading to its insertion in the host membrane and formation of an oligomeric pore complex. Cholesterol is required for binding to host membranes, membrane insertion and pore formation; cholesterol binding is mediated by a Thr-Leu pair in the C-terminus. Can be reversibly inactivated by oxidation.</text>
</comment>
<keyword evidence="10" id="KW-0843">Virulence</keyword>
<comment type="caution">
    <text evidence="15">The sequence shown here is derived from an EMBL/GenBank/DDBJ whole genome shotgun (WGS) entry which is preliminary data.</text>
</comment>
<dbReference type="AlphaFoldDB" id="A0AB34D7B4"/>
<keyword evidence="7 13" id="KW-0354">Hemolysis</keyword>
<evidence type="ECO:0000256" key="3">
    <source>
        <dbReference type="ARBA" id="ARBA00022452"/>
    </source>
</evidence>
<dbReference type="GO" id="GO:0020002">
    <property type="term" value="C:host cell plasma membrane"/>
    <property type="evidence" value="ECO:0007669"/>
    <property type="project" value="UniProtKB-SubCell"/>
</dbReference>
<evidence type="ECO:0000256" key="11">
    <source>
        <dbReference type="ARBA" id="ARBA00023121"/>
    </source>
</evidence>
<dbReference type="PRINTS" id="PR01400">
    <property type="entry name" value="TACYTOLYSIN"/>
</dbReference>
<dbReference type="GO" id="GO:0090729">
    <property type="term" value="F:toxin activity"/>
    <property type="evidence" value="ECO:0007669"/>
    <property type="project" value="UniProtKB-KW"/>
</dbReference>
<proteinExistence type="inferred from homology"/>
<comment type="subcellular location">
    <subcellularLocation>
        <location evidence="1">Host membrane</location>
        <topology evidence="1">Multi-pass membrane protein</topology>
    </subcellularLocation>
    <subcellularLocation>
        <location evidence="13">Secreted</location>
    </subcellularLocation>
    <subcellularLocation>
        <location evidence="13">Host cell membrane</location>
        <topology evidence="13">Multi-pass membrane protein</topology>
    </subcellularLocation>
</comment>
<dbReference type="Pfam" id="PF17440">
    <property type="entry name" value="Thiol_cytolys_C"/>
    <property type="match status" value="1"/>
</dbReference>
<evidence type="ECO:0000259" key="14">
    <source>
        <dbReference type="Pfam" id="PF17440"/>
    </source>
</evidence>
<dbReference type="InterPro" id="IPR036359">
    <property type="entry name" value="Thiol_cytolysin_sf"/>
</dbReference>
<dbReference type="Gene3D" id="3.90.840.10">
    <property type="entry name" value="Thiol-activated cytolysin superfamily/Thiol-activated cytolysin, alpha-beta domain"/>
    <property type="match status" value="1"/>
</dbReference>
<evidence type="ECO:0000256" key="1">
    <source>
        <dbReference type="ARBA" id="ARBA00004301"/>
    </source>
</evidence>
<dbReference type="Gene3D" id="3.30.1040.20">
    <property type="match status" value="1"/>
</dbReference>
<dbReference type="GO" id="GO:0031640">
    <property type="term" value="P:killing of cells of another organism"/>
    <property type="evidence" value="ECO:0007669"/>
    <property type="project" value="UniProtKB-KW"/>
</dbReference>
<evidence type="ECO:0000256" key="2">
    <source>
        <dbReference type="ARBA" id="ARBA00008503"/>
    </source>
</evidence>
<dbReference type="Gene3D" id="3.40.30.40">
    <property type="entry name" value="Perfringolysin"/>
    <property type="match status" value="1"/>
</dbReference>
<gene>
    <name evidence="15" type="ORF">F8158_17920</name>
</gene>
<evidence type="ECO:0000256" key="12">
    <source>
        <dbReference type="ARBA" id="ARBA00023136"/>
    </source>
</evidence>
<dbReference type="InterPro" id="IPR036363">
    <property type="entry name" value="Thiol_cytolysin_ab_sf"/>
</dbReference>
<evidence type="ECO:0000256" key="10">
    <source>
        <dbReference type="ARBA" id="ARBA00023026"/>
    </source>
</evidence>
<dbReference type="PROSITE" id="PS00481">
    <property type="entry name" value="THIOL_CYTOLYSINS"/>
    <property type="match status" value="1"/>
</dbReference>
<evidence type="ECO:0000256" key="6">
    <source>
        <dbReference type="ARBA" id="ARBA00022692"/>
    </source>
</evidence>
<evidence type="ECO:0000256" key="4">
    <source>
        <dbReference type="ARBA" id="ARBA00022525"/>
    </source>
</evidence>
<reference evidence="15 16" key="1">
    <citation type="submission" date="2019-10" db="EMBL/GenBank/DDBJ databases">
        <title>Bacillus from the desert of Cuatro Cinegas, Coahuila.</title>
        <authorList>
            <person name="Olmedo-Alvarez G."/>
            <person name="Saldana S."/>
            <person name="Barcelo D."/>
        </authorList>
    </citation>
    <scope>NUCLEOTIDE SEQUENCE [LARGE SCALE GENOMIC DNA]</scope>
    <source>
        <strain evidence="15 16">CH101a_3T</strain>
    </source>
</reference>
<keyword evidence="4 13" id="KW-0964">Secreted</keyword>
<dbReference type="EMBL" id="WBPB01000044">
    <property type="protein sequence ID" value="KAB2496733.1"/>
    <property type="molecule type" value="Genomic_DNA"/>
</dbReference>
<dbReference type="SUPFAM" id="SSF56978">
    <property type="entry name" value="Perfringolysin"/>
    <property type="match status" value="1"/>
</dbReference>
<dbReference type="Proteomes" id="UP000477920">
    <property type="component" value="Unassembled WGS sequence"/>
</dbReference>
<evidence type="ECO:0000256" key="9">
    <source>
        <dbReference type="ARBA" id="ARBA00022870"/>
    </source>
</evidence>
<dbReference type="InterPro" id="IPR001869">
    <property type="entry name" value="Thiol_cytolysin"/>
</dbReference>
<comment type="similarity">
    <text evidence="2 13">Belongs to the cholesterol-dependent cytolysin family.</text>
</comment>
<keyword evidence="5 13" id="KW-0800">Toxin</keyword>
<sequence length="521" mass="57512">MKKKGRIYLKIMKTNQGIKCLACLTIGLSTIGYSTAIASAEKPINDSIDAKQQAIDIDTGIGNLNYNSSEILAVNGDKVQSFIPNEGKNSNGKFIVVEREKKSLANSPVDISIIDSVVNRSYPGAVQLANKAFVDNQPSLLVAKRKPLNISIDLPGMGKNNMVTVDNPAYSTVSGAIDQLVSTWHENYSPTHTLPARMQYTESMVYSKSQIESALNVNAKYLDNSLDIDFKAVADGEKKVMVAAYKQIFYTVSAELPNNPSALFDDSVTFDELTRKGVSNTAPPVMVSNVAYGRTIYVKLETTSKSKDVQAAFKALLKNNSVETSGQYKDIFEESTFTAVVLGGDAKEHNKVVTKDFDEIRNVIKDNAELSPKNPAYPISYTSTFLKDNATAAVHNNTEYIETKTTEYSSAKMNIDHYGAYVAQFDVSWDEFSYDENGKEVLTHKTWEDNGKDQTSHFSTVVTLPANAKNVKVVARECTGLAWEWWRTIIDQENIPLSSEINVSIWGTTLYPSANISHNNK</sequence>
<evidence type="ECO:0000313" key="15">
    <source>
        <dbReference type="EMBL" id="KAB2496733.1"/>
    </source>
</evidence>
<feature type="domain" description="Thiol-activated cytolysin C-terminal" evidence="14">
    <location>
        <begin position="412"/>
        <end position="512"/>
    </location>
</feature>
<accession>A0AB34D7B4</accession>
<name>A0AB34D7B4_BACCE</name>
<dbReference type="GO" id="GO:0015485">
    <property type="term" value="F:cholesterol binding"/>
    <property type="evidence" value="ECO:0007669"/>
    <property type="project" value="InterPro"/>
</dbReference>
<keyword evidence="9 13" id="KW-1043">Host membrane</keyword>
<keyword evidence="8 13" id="KW-0204">Cytolysis</keyword>
<evidence type="ECO:0000256" key="5">
    <source>
        <dbReference type="ARBA" id="ARBA00022656"/>
    </source>
</evidence>
<evidence type="ECO:0000256" key="8">
    <source>
        <dbReference type="ARBA" id="ARBA00022852"/>
    </source>
</evidence>